<proteinExistence type="predicted"/>
<evidence type="ECO:0000313" key="3">
    <source>
        <dbReference type="Proteomes" id="UP001243989"/>
    </source>
</evidence>
<accession>A0AAJ0EBL0</accession>
<sequence length="67" mass="7836">MCQMWCRFVTVTVAVTVTDTILQKKTWRESPCSSYQASREVFNARDRSRNERHREKREVCPGQDGIG</sequence>
<feature type="compositionally biased region" description="Basic and acidic residues" evidence="1">
    <location>
        <begin position="43"/>
        <end position="59"/>
    </location>
</feature>
<evidence type="ECO:0000256" key="1">
    <source>
        <dbReference type="SAM" id="MobiDB-lite"/>
    </source>
</evidence>
<reference evidence="2" key="1">
    <citation type="submission" date="2021-06" db="EMBL/GenBank/DDBJ databases">
        <title>Comparative genomics, transcriptomics and evolutionary studies reveal genomic signatures of adaptation to plant cell wall in hemibiotrophic fungi.</title>
        <authorList>
            <consortium name="DOE Joint Genome Institute"/>
            <person name="Baroncelli R."/>
            <person name="Diaz J.F."/>
            <person name="Benocci T."/>
            <person name="Peng M."/>
            <person name="Battaglia E."/>
            <person name="Haridas S."/>
            <person name="Andreopoulos W."/>
            <person name="Labutti K."/>
            <person name="Pangilinan J."/>
            <person name="Floch G.L."/>
            <person name="Makela M.R."/>
            <person name="Henrissat B."/>
            <person name="Grigoriev I.V."/>
            <person name="Crouch J.A."/>
            <person name="De Vries R.P."/>
            <person name="Sukno S.A."/>
            <person name="Thon M.R."/>
        </authorList>
    </citation>
    <scope>NUCLEOTIDE SEQUENCE</scope>
    <source>
        <strain evidence="2">CBS 102054</strain>
    </source>
</reference>
<comment type="caution">
    <text evidence="2">The sequence shown here is derived from an EMBL/GenBank/DDBJ whole genome shotgun (WGS) entry which is preliminary data.</text>
</comment>
<name>A0AAJ0EBL0_9PEZI</name>
<dbReference type="RefSeq" id="XP_060442364.1">
    <property type="nucleotide sequence ID" value="XM_060590960.1"/>
</dbReference>
<organism evidence="2 3">
    <name type="scientific">Colletotrichum phormii</name>
    <dbReference type="NCBI Taxonomy" id="359342"/>
    <lineage>
        <taxon>Eukaryota</taxon>
        <taxon>Fungi</taxon>
        <taxon>Dikarya</taxon>
        <taxon>Ascomycota</taxon>
        <taxon>Pezizomycotina</taxon>
        <taxon>Sordariomycetes</taxon>
        <taxon>Hypocreomycetidae</taxon>
        <taxon>Glomerellales</taxon>
        <taxon>Glomerellaceae</taxon>
        <taxon>Colletotrichum</taxon>
        <taxon>Colletotrichum acutatum species complex</taxon>
    </lineage>
</organism>
<feature type="region of interest" description="Disordered" evidence="1">
    <location>
        <begin position="43"/>
        <end position="67"/>
    </location>
</feature>
<protein>
    <submittedName>
        <fullName evidence="2">Uncharacterized protein</fullName>
    </submittedName>
</protein>
<keyword evidence="3" id="KW-1185">Reference proteome</keyword>
<evidence type="ECO:0000313" key="2">
    <source>
        <dbReference type="EMBL" id="KAK1633757.1"/>
    </source>
</evidence>
<dbReference type="AlphaFoldDB" id="A0AAJ0EBL0"/>
<dbReference type="EMBL" id="JAHMHQ010000017">
    <property type="protein sequence ID" value="KAK1633757.1"/>
    <property type="molecule type" value="Genomic_DNA"/>
</dbReference>
<dbReference type="Proteomes" id="UP001243989">
    <property type="component" value="Unassembled WGS sequence"/>
</dbReference>
<dbReference type="GeneID" id="85475822"/>
<gene>
    <name evidence="2" type="ORF">BDP81DRAFT_434392</name>
</gene>